<evidence type="ECO:0000256" key="2">
    <source>
        <dbReference type="ARBA" id="ARBA00022840"/>
    </source>
</evidence>
<proteinExistence type="predicted"/>
<reference evidence="5 6" key="1">
    <citation type="submission" date="2011-08" db="EMBL/GenBank/DDBJ databases">
        <authorList>
            <person name="Liu Z.J."/>
            <person name="Shi F.L."/>
            <person name="Lu J.Q."/>
            <person name="Li M."/>
            <person name="Wang Z.L."/>
        </authorList>
    </citation>
    <scope>NUCLEOTIDE SEQUENCE [LARGE SCALE GENOMIC DNA]</scope>
    <source>
        <strain evidence="5 6">USNM 41457</strain>
    </source>
</reference>
<dbReference type="Proteomes" id="UP000003163">
    <property type="component" value="Unassembled WGS sequence"/>
</dbReference>
<comment type="caution">
    <text evidence="5">The sequence shown here is derived from an EMBL/GenBank/DDBJ whole genome shotgun (WGS) entry which is preliminary data.</text>
</comment>
<evidence type="ECO:0000256" key="3">
    <source>
        <dbReference type="ARBA" id="ARBA00024484"/>
    </source>
</evidence>
<protein>
    <recommendedName>
        <fullName evidence="4">AMP-dependent synthetase/ligase domain-containing protein</fullName>
    </recommendedName>
</protein>
<dbReference type="AlphaFoldDB" id="J8ZP28"/>
<dbReference type="GO" id="GO:0004467">
    <property type="term" value="F:long-chain fatty acid-CoA ligase activity"/>
    <property type="evidence" value="ECO:0007669"/>
    <property type="project" value="UniProtKB-EC"/>
</dbReference>
<gene>
    <name evidence="5" type="ORF">EDEG_00450</name>
</gene>
<evidence type="ECO:0000259" key="4">
    <source>
        <dbReference type="Pfam" id="PF00501"/>
    </source>
</evidence>
<dbReference type="OrthoDB" id="1700726at2759"/>
<dbReference type="STRING" id="1003232.J8ZP28"/>
<organism evidence="5 6">
    <name type="scientific">Edhazardia aedis (strain USNM 41457)</name>
    <name type="common">Microsporidian parasite</name>
    <dbReference type="NCBI Taxonomy" id="1003232"/>
    <lineage>
        <taxon>Eukaryota</taxon>
        <taxon>Fungi</taxon>
        <taxon>Fungi incertae sedis</taxon>
        <taxon>Microsporidia</taxon>
        <taxon>Edhazardia</taxon>
    </lineage>
</organism>
<dbReference type="HOGENOM" id="CLU_000022_45_0_1"/>
<feature type="domain" description="AMP-dependent synthetase/ligase" evidence="4">
    <location>
        <begin position="31"/>
        <end position="125"/>
    </location>
</feature>
<keyword evidence="1" id="KW-0547">Nucleotide-binding</keyword>
<reference evidence="6" key="2">
    <citation type="submission" date="2015-07" db="EMBL/GenBank/DDBJ databases">
        <title>Contrasting host-pathogen interactions and genome evolution in two generalist and specialist microsporidian pathogens of mosquitoes.</title>
        <authorList>
            <consortium name="The Broad Institute Genomics Platform"/>
            <consortium name="The Broad Institute Genome Sequencing Center for Infectious Disease"/>
            <person name="Cuomo C.A."/>
            <person name="Sanscrainte N.D."/>
            <person name="Goldberg J.M."/>
            <person name="Heiman D."/>
            <person name="Young S."/>
            <person name="Zeng Q."/>
            <person name="Becnel J.J."/>
            <person name="Birren B.W."/>
        </authorList>
    </citation>
    <scope>NUCLEOTIDE SEQUENCE [LARGE SCALE GENOMIC DNA]</scope>
    <source>
        <strain evidence="6">USNM 41457</strain>
    </source>
</reference>
<dbReference type="GO" id="GO:0005524">
    <property type="term" value="F:ATP binding"/>
    <property type="evidence" value="ECO:0007669"/>
    <property type="project" value="UniProtKB-KW"/>
</dbReference>
<dbReference type="PANTHER" id="PTHR43272:SF33">
    <property type="entry name" value="AMP-BINDING DOMAIN-CONTAINING PROTEIN-RELATED"/>
    <property type="match status" value="1"/>
</dbReference>
<dbReference type="GO" id="GO:0016020">
    <property type="term" value="C:membrane"/>
    <property type="evidence" value="ECO:0007669"/>
    <property type="project" value="TreeGrafter"/>
</dbReference>
<keyword evidence="6" id="KW-1185">Reference proteome</keyword>
<dbReference type="InterPro" id="IPR000873">
    <property type="entry name" value="AMP-dep_synth/lig_dom"/>
</dbReference>
<dbReference type="SUPFAM" id="SSF56801">
    <property type="entry name" value="Acetyl-CoA synthetase-like"/>
    <property type="match status" value="1"/>
</dbReference>
<dbReference type="InterPro" id="IPR042099">
    <property type="entry name" value="ANL_N_sf"/>
</dbReference>
<evidence type="ECO:0000313" key="5">
    <source>
        <dbReference type="EMBL" id="EJW01458.1"/>
    </source>
</evidence>
<comment type="catalytic activity">
    <reaction evidence="3">
        <text>a long-chain fatty acid + ATP + CoA = a long-chain fatty acyl-CoA + AMP + diphosphate</text>
        <dbReference type="Rhea" id="RHEA:15421"/>
        <dbReference type="ChEBI" id="CHEBI:30616"/>
        <dbReference type="ChEBI" id="CHEBI:33019"/>
        <dbReference type="ChEBI" id="CHEBI:57287"/>
        <dbReference type="ChEBI" id="CHEBI:57560"/>
        <dbReference type="ChEBI" id="CHEBI:83139"/>
        <dbReference type="ChEBI" id="CHEBI:456215"/>
        <dbReference type="EC" id="6.2.1.3"/>
    </reaction>
    <physiologicalReaction direction="left-to-right" evidence="3">
        <dbReference type="Rhea" id="RHEA:15422"/>
    </physiologicalReaction>
</comment>
<dbReference type="Gene3D" id="3.40.50.12780">
    <property type="entry name" value="N-terminal domain of ligase-like"/>
    <property type="match status" value="1"/>
</dbReference>
<dbReference type="Pfam" id="PF00501">
    <property type="entry name" value="AMP-binding"/>
    <property type="match status" value="1"/>
</dbReference>
<dbReference type="InParanoid" id="J8ZP28"/>
<dbReference type="Gene3D" id="3.30.300.30">
    <property type="match status" value="1"/>
</dbReference>
<evidence type="ECO:0000313" key="6">
    <source>
        <dbReference type="Proteomes" id="UP000003163"/>
    </source>
</evidence>
<name>J8ZP28_EDHAE</name>
<dbReference type="VEuPathDB" id="MicrosporidiaDB:EDEG_00450"/>
<evidence type="ECO:0000256" key="1">
    <source>
        <dbReference type="ARBA" id="ARBA00022741"/>
    </source>
</evidence>
<dbReference type="InterPro" id="IPR045851">
    <property type="entry name" value="AMP-bd_C_sf"/>
</dbReference>
<sequence length="287" mass="32823">MCVKYKIFWQKRGYYKSYLLDSLIFNKIRNEFGGKLKVAMNGSAPLASSVSEYLQAVMSMRIVQGYGQTEATAANILTNLGDYSNDRVGIPFPTNLVKLIPTEDYDGTLKGEICLKGPNVTSGYYKRSQMSDSLFTQDGWLKTGDIGEINNSYQDILAFKIVGRRKEIFKTSLGEYIIPEKIENLFKGGHIEDILITGLSYGNYIVALVVCKDKNVSVTELQNYVKQRGDELYKQSALTRYEIPRKIYVLRNDFENFGELLTPTMKKKRNKIETFFEAEIKELYDQK</sequence>
<dbReference type="EMBL" id="AFBI03000005">
    <property type="protein sequence ID" value="EJW01458.1"/>
    <property type="molecule type" value="Genomic_DNA"/>
</dbReference>
<dbReference type="PANTHER" id="PTHR43272">
    <property type="entry name" value="LONG-CHAIN-FATTY-ACID--COA LIGASE"/>
    <property type="match status" value="1"/>
</dbReference>
<accession>J8ZP28</accession>
<keyword evidence="2" id="KW-0067">ATP-binding</keyword>